<keyword evidence="3" id="KW-1185">Reference proteome</keyword>
<organism evidence="2 3">
    <name type="scientific">Rhizoclosmatium globosum</name>
    <dbReference type="NCBI Taxonomy" id="329046"/>
    <lineage>
        <taxon>Eukaryota</taxon>
        <taxon>Fungi</taxon>
        <taxon>Fungi incertae sedis</taxon>
        <taxon>Chytridiomycota</taxon>
        <taxon>Chytridiomycota incertae sedis</taxon>
        <taxon>Chytridiomycetes</taxon>
        <taxon>Chytridiales</taxon>
        <taxon>Chytriomycetaceae</taxon>
        <taxon>Rhizoclosmatium</taxon>
    </lineage>
</organism>
<feature type="chain" id="PRO_5011012279" description="IGFBP N-terminal domain-containing protein" evidence="1">
    <location>
        <begin position="18"/>
        <end position="298"/>
    </location>
</feature>
<gene>
    <name evidence="2" type="ORF">BCR33DRAFT_779912</name>
</gene>
<evidence type="ECO:0000313" key="3">
    <source>
        <dbReference type="Proteomes" id="UP000193642"/>
    </source>
</evidence>
<feature type="signal peptide" evidence="1">
    <location>
        <begin position="1"/>
        <end position="17"/>
    </location>
</feature>
<keyword evidence="1" id="KW-0732">Signal</keyword>
<reference evidence="2 3" key="1">
    <citation type="submission" date="2016-07" db="EMBL/GenBank/DDBJ databases">
        <title>Pervasive Adenine N6-methylation of Active Genes in Fungi.</title>
        <authorList>
            <consortium name="DOE Joint Genome Institute"/>
            <person name="Mondo S.J."/>
            <person name="Dannebaum R.O."/>
            <person name="Kuo R.C."/>
            <person name="Labutti K."/>
            <person name="Haridas S."/>
            <person name="Kuo A."/>
            <person name="Salamov A."/>
            <person name="Ahrendt S.R."/>
            <person name="Lipzen A."/>
            <person name="Sullivan W."/>
            <person name="Andreopoulos W.B."/>
            <person name="Clum A."/>
            <person name="Lindquist E."/>
            <person name="Daum C."/>
            <person name="Ramamoorthy G.K."/>
            <person name="Gryganskyi A."/>
            <person name="Culley D."/>
            <person name="Magnuson J.K."/>
            <person name="James T.Y."/>
            <person name="O'Malley M.A."/>
            <person name="Stajich J.E."/>
            <person name="Spatafora J.W."/>
            <person name="Visel A."/>
            <person name="Grigoriev I.V."/>
        </authorList>
    </citation>
    <scope>NUCLEOTIDE SEQUENCE [LARGE SCALE GENOMIC DNA]</scope>
    <source>
        <strain evidence="2 3">JEL800</strain>
    </source>
</reference>
<sequence>MQPSLFILAFVAAIASAVDPVPEGGVCGGVSDIGGPCAQFDFPYTAICKDGLVCNPPNVQAKGAAGTCLELQVSGLGGVCEIDKSPLIVCGKGLVCVPASIPLIGPIPVGAPSTCQPTPKGAWANVGEICGGPTPNVNVCQPNFDCAVQSDVVGLNTGICSIKTSEAGGPCSTWNPDQSVLARGCRVGLTCVPPTQSAMDGFLVSYSGTCQFTPDSYVAVGGVCGGGNSTSPICASGLDCLSLERSGPTSQGICTSRIIDIDQPCQPFFQNENLDVTVFFNFNPAVHKDARFSHNVTF</sequence>
<dbReference type="AlphaFoldDB" id="A0A1Y2D071"/>
<comment type="caution">
    <text evidence="2">The sequence shown here is derived from an EMBL/GenBank/DDBJ whole genome shotgun (WGS) entry which is preliminary data.</text>
</comment>
<evidence type="ECO:0000313" key="2">
    <source>
        <dbReference type="EMBL" id="ORY52660.1"/>
    </source>
</evidence>
<evidence type="ECO:0008006" key="4">
    <source>
        <dbReference type="Google" id="ProtNLM"/>
    </source>
</evidence>
<accession>A0A1Y2D071</accession>
<evidence type="ECO:0000256" key="1">
    <source>
        <dbReference type="SAM" id="SignalP"/>
    </source>
</evidence>
<proteinExistence type="predicted"/>
<protein>
    <recommendedName>
        <fullName evidence="4">IGFBP N-terminal domain-containing protein</fullName>
    </recommendedName>
</protein>
<name>A0A1Y2D071_9FUNG</name>
<dbReference type="OrthoDB" id="10469910at2759"/>
<dbReference type="Proteomes" id="UP000193642">
    <property type="component" value="Unassembled WGS sequence"/>
</dbReference>
<dbReference type="EMBL" id="MCGO01000003">
    <property type="protein sequence ID" value="ORY52660.1"/>
    <property type="molecule type" value="Genomic_DNA"/>
</dbReference>